<dbReference type="EC" id="4.1.1.83" evidence="6"/>
<accession>A0A173ZGI4</accession>
<dbReference type="PROSITE" id="PS51149">
    <property type="entry name" value="GLY_RADICAL_2"/>
    <property type="match status" value="1"/>
</dbReference>
<feature type="domain" description="PFL" evidence="5">
    <location>
        <begin position="4"/>
        <end position="660"/>
    </location>
</feature>
<dbReference type="GO" id="GO:0005829">
    <property type="term" value="C:cytosol"/>
    <property type="evidence" value="ECO:0007669"/>
    <property type="project" value="TreeGrafter"/>
</dbReference>
<dbReference type="EMBL" id="CYZU01000002">
    <property type="protein sequence ID" value="CUN75502.1"/>
    <property type="molecule type" value="Genomic_DNA"/>
</dbReference>
<dbReference type="SUPFAM" id="SSF51998">
    <property type="entry name" value="PFL-like glycyl radical enzymes"/>
    <property type="match status" value="1"/>
</dbReference>
<dbReference type="STRING" id="39482.ERS852491_00439"/>
<dbReference type="Pfam" id="PF02901">
    <property type="entry name" value="PFL-like"/>
    <property type="match status" value="1"/>
</dbReference>
<evidence type="ECO:0000259" key="5">
    <source>
        <dbReference type="PROSITE" id="PS51554"/>
    </source>
</evidence>
<dbReference type="PANTHER" id="PTHR43641:SF2">
    <property type="entry name" value="DEHYDRATASE YBIW-RELATED"/>
    <property type="match status" value="1"/>
</dbReference>
<dbReference type="RefSeq" id="WP_055150547.1">
    <property type="nucleotide sequence ID" value="NZ_CYZU01000002.1"/>
</dbReference>
<dbReference type="NCBIfam" id="TIGR01774">
    <property type="entry name" value="PFL2-3"/>
    <property type="match status" value="1"/>
</dbReference>
<dbReference type="PROSITE" id="PS51554">
    <property type="entry name" value="PFL"/>
    <property type="match status" value="1"/>
</dbReference>
<dbReference type="Pfam" id="PF01228">
    <property type="entry name" value="Gly_radical"/>
    <property type="match status" value="1"/>
</dbReference>
<feature type="domain" description="Glycine radical" evidence="4">
    <location>
        <begin position="667"/>
        <end position="788"/>
    </location>
</feature>
<sequence>MSSNKVEFLKARLRDTNPSISLDRARLVTEFYRTPSVESPISRKAHLLEYLLKNMKIFINPQSIFVGDHGERYRSVPAYPEWGSNWILEDIDTFDTRSTDNMEWVNPGDKEELIRICTEWKGHGFREIVDSKIPDDMKQAALDGLITIGSRIVSTASHMPQYDVIFQKGFRKLIEEIQEKLDHIEHYDFITQEQKDTWEGMLVTLNAAIMFAHRYADLAREMAQTEEDEKRREELLRIAVTCERVPEYPPETFYEAMQFFWFIHLIYQIENAGHNHSVGRFDQFMYPYFQHDIEAGIATEDDIVEMIECMLIKWTEIFELRDHIEAEAYAGFPMWTNLTIGGIDADGKNACNRLTYLFLEAADGAQTTQPAISFRYNKKIDRETFRRALKLTQKGLGQPAFFNDDINIPRVLANGCNDIREARDYAIEGCVEAQVPGKTDFRPVAGFINILKVLELTMFNGVDPKTGRQFGPKTGTMEEMDTMEKFMDAYKAQLSYIIDYHLKAYGICSALHSQICPTVFASTLVDGCIEKGRILQKDGAKYSSTGTFISGVANAADSLAAIDQVVFRQKLLTLPELVEILANNYEGHEEWHQMLLNKYVHFGNDEDLVDDYCRQVVTYCAEENRAHKDSRFGQYELILLNQTYNIWQGRVVGATPDGRMDGEPLANNASPSNGMDRNGPTAVGNSIGKMDTIMVPKGVLVNHKFDPAVAKGEKGLEMLESFVKGYCEAGGQHVQINVVDSETLRDAQAHPENHKNLMVRVAGYSAFFVELDPRVQENIIGRTEHTNCC</sequence>
<keyword evidence="1 3" id="KW-0556">Organic radical</keyword>
<dbReference type="PANTHER" id="PTHR43641">
    <property type="entry name" value="FORMATE ACETYLTRANSFERASE 3-RELATED"/>
    <property type="match status" value="1"/>
</dbReference>
<dbReference type="InterPro" id="IPR010098">
    <property type="entry name" value="PFL2/GDeHydtase_fam"/>
</dbReference>
<evidence type="ECO:0000313" key="6">
    <source>
        <dbReference type="EMBL" id="CUN75502.1"/>
    </source>
</evidence>
<feature type="modified residue" description="Glycine radical" evidence="3">
    <location>
        <position position="763"/>
    </location>
</feature>
<evidence type="ECO:0000313" key="7">
    <source>
        <dbReference type="Proteomes" id="UP000095544"/>
    </source>
</evidence>
<dbReference type="Gene3D" id="3.20.70.20">
    <property type="match status" value="1"/>
</dbReference>
<proteinExistence type="predicted"/>
<keyword evidence="2 6" id="KW-0456">Lyase</keyword>
<dbReference type="Proteomes" id="UP000095544">
    <property type="component" value="Unassembled WGS sequence"/>
</dbReference>
<organism evidence="6 7">
    <name type="scientific">Faecalicatena contorta</name>
    <dbReference type="NCBI Taxonomy" id="39482"/>
    <lineage>
        <taxon>Bacteria</taxon>
        <taxon>Bacillati</taxon>
        <taxon>Bacillota</taxon>
        <taxon>Clostridia</taxon>
        <taxon>Lachnospirales</taxon>
        <taxon>Lachnospiraceae</taxon>
        <taxon>Faecalicatena</taxon>
    </lineage>
</organism>
<gene>
    <name evidence="6" type="primary">csdB_1</name>
    <name evidence="6" type="ORF">ERS852491_00439</name>
</gene>
<evidence type="ECO:0000256" key="3">
    <source>
        <dbReference type="PROSITE-ProRule" id="PRU00493"/>
    </source>
</evidence>
<evidence type="ECO:0000256" key="2">
    <source>
        <dbReference type="ARBA" id="ARBA00023239"/>
    </source>
</evidence>
<evidence type="ECO:0000259" key="4">
    <source>
        <dbReference type="PROSITE" id="PS51149"/>
    </source>
</evidence>
<name>A0A173ZGI4_9FIRM</name>
<dbReference type="GO" id="GO:0043722">
    <property type="term" value="F:4-hydroxyphenylacetate decarboxylase activity"/>
    <property type="evidence" value="ECO:0007669"/>
    <property type="project" value="UniProtKB-EC"/>
</dbReference>
<reference evidence="6 7" key="1">
    <citation type="submission" date="2015-09" db="EMBL/GenBank/DDBJ databases">
        <authorList>
            <consortium name="Pathogen Informatics"/>
        </authorList>
    </citation>
    <scope>NUCLEOTIDE SEQUENCE [LARGE SCALE GENOMIC DNA]</scope>
    <source>
        <strain evidence="6 7">2789STDY5834876</strain>
    </source>
</reference>
<dbReference type="InterPro" id="IPR051215">
    <property type="entry name" value="GRE"/>
</dbReference>
<dbReference type="InterPro" id="IPR004184">
    <property type="entry name" value="PFL_dom"/>
</dbReference>
<dbReference type="InterPro" id="IPR001150">
    <property type="entry name" value="Gly_radical"/>
</dbReference>
<evidence type="ECO:0000256" key="1">
    <source>
        <dbReference type="ARBA" id="ARBA00022818"/>
    </source>
</evidence>
<dbReference type="AlphaFoldDB" id="A0A173ZGI4"/>
<protein>
    <submittedName>
        <fullName evidence="6">4-hydroxyphenylacetate decarboxylase large subunit</fullName>
        <ecNumber evidence="6">4.1.1.83</ecNumber>
    </submittedName>
</protein>